<reference evidence="2 3" key="1">
    <citation type="journal article" date="2013" name="Nat. Commun.">
        <title>The evolution and pathogenic mechanisms of the rice sheath blight pathogen.</title>
        <authorList>
            <person name="Zheng A."/>
            <person name="Lin R."/>
            <person name="Xu L."/>
            <person name="Qin P."/>
            <person name="Tang C."/>
            <person name="Ai P."/>
            <person name="Zhang D."/>
            <person name="Liu Y."/>
            <person name="Sun Z."/>
            <person name="Feng H."/>
            <person name="Wang Y."/>
            <person name="Chen Y."/>
            <person name="Liang X."/>
            <person name="Fu R."/>
            <person name="Li Q."/>
            <person name="Zhang J."/>
            <person name="Yu X."/>
            <person name="Xie Z."/>
            <person name="Ding L."/>
            <person name="Guan P."/>
            <person name="Tang J."/>
            <person name="Liang Y."/>
            <person name="Wang S."/>
            <person name="Deng Q."/>
            <person name="Li S."/>
            <person name="Zhu J."/>
            <person name="Wang L."/>
            <person name="Liu H."/>
            <person name="Li P."/>
        </authorList>
    </citation>
    <scope>NUCLEOTIDE SEQUENCE [LARGE SCALE GENOMIC DNA]</scope>
    <source>
        <strain evidence="3">AG-1 IA</strain>
    </source>
</reference>
<proteinExistence type="predicted"/>
<dbReference type="HOGENOM" id="CLU_2559883_0_0_1"/>
<dbReference type="Proteomes" id="UP000011668">
    <property type="component" value="Unassembled WGS sequence"/>
</dbReference>
<evidence type="ECO:0000313" key="2">
    <source>
        <dbReference type="EMBL" id="ELU38223.1"/>
    </source>
</evidence>
<keyword evidence="3" id="KW-1185">Reference proteome</keyword>
<feature type="compositionally biased region" description="Basic and acidic residues" evidence="1">
    <location>
        <begin position="9"/>
        <end position="27"/>
    </location>
</feature>
<name>L8WN83_THACA</name>
<comment type="caution">
    <text evidence="2">The sequence shown here is derived from an EMBL/GenBank/DDBJ whole genome shotgun (WGS) entry which is preliminary data.</text>
</comment>
<protein>
    <submittedName>
        <fullName evidence="2">Uncharacterized protein</fullName>
    </submittedName>
</protein>
<accession>L8WN83</accession>
<organism evidence="2 3">
    <name type="scientific">Thanatephorus cucumeris (strain AG1-IA)</name>
    <name type="common">Rice sheath blight fungus</name>
    <name type="synonym">Rhizoctonia solani</name>
    <dbReference type="NCBI Taxonomy" id="983506"/>
    <lineage>
        <taxon>Eukaryota</taxon>
        <taxon>Fungi</taxon>
        <taxon>Dikarya</taxon>
        <taxon>Basidiomycota</taxon>
        <taxon>Agaricomycotina</taxon>
        <taxon>Agaricomycetes</taxon>
        <taxon>Cantharellales</taxon>
        <taxon>Ceratobasidiaceae</taxon>
        <taxon>Rhizoctonia</taxon>
        <taxon>Rhizoctonia solani AG-1</taxon>
    </lineage>
</organism>
<evidence type="ECO:0000313" key="3">
    <source>
        <dbReference type="Proteomes" id="UP000011668"/>
    </source>
</evidence>
<dbReference type="AlphaFoldDB" id="L8WN83"/>
<evidence type="ECO:0000256" key="1">
    <source>
        <dbReference type="SAM" id="MobiDB-lite"/>
    </source>
</evidence>
<gene>
    <name evidence="2" type="ORF">AG1IA_07751</name>
</gene>
<feature type="region of interest" description="Disordered" evidence="1">
    <location>
        <begin position="1"/>
        <end position="34"/>
    </location>
</feature>
<sequence length="82" mass="9598">MSRPTSHSQSERKESQVIDRECAHGTADDSPVNIPDDCNGRHHMHDITFFESRINYCMTTEWIRGLRMYYMQCIANPPHQDT</sequence>
<dbReference type="EMBL" id="AFRT01002227">
    <property type="protein sequence ID" value="ELU38223.1"/>
    <property type="molecule type" value="Genomic_DNA"/>
</dbReference>